<feature type="transmembrane region" description="Helical" evidence="9">
    <location>
        <begin position="314"/>
        <end position="341"/>
    </location>
</feature>
<feature type="domain" description="CBS" evidence="10">
    <location>
        <begin position="142"/>
        <end position="205"/>
    </location>
</feature>
<dbReference type="InterPro" id="IPR036739">
    <property type="entry name" value="SLC41_membr_dom_sf"/>
</dbReference>
<feature type="transmembrane region" description="Helical" evidence="9">
    <location>
        <begin position="290"/>
        <end position="308"/>
    </location>
</feature>
<evidence type="ECO:0000313" key="12">
    <source>
        <dbReference type="Proteomes" id="UP000551878"/>
    </source>
</evidence>
<evidence type="ECO:0000259" key="10">
    <source>
        <dbReference type="PROSITE" id="PS51371"/>
    </source>
</evidence>
<accession>A0A840QSG4</accession>
<dbReference type="AlphaFoldDB" id="A0A840QSG4"/>
<dbReference type="InterPro" id="IPR006667">
    <property type="entry name" value="SLC41_membr_dom"/>
</dbReference>
<reference evidence="11 12" key="1">
    <citation type="submission" date="2020-08" db="EMBL/GenBank/DDBJ databases">
        <title>Genomic Encyclopedia of Type Strains, Phase IV (KMG-IV): sequencing the most valuable type-strain genomes for metagenomic binning, comparative biology and taxonomic classification.</title>
        <authorList>
            <person name="Goeker M."/>
        </authorList>
    </citation>
    <scope>NUCLEOTIDE SEQUENCE [LARGE SCALE GENOMIC DNA]</scope>
    <source>
        <strain evidence="11 12">DSM 24696</strain>
    </source>
</reference>
<comment type="caution">
    <text evidence="11">The sequence shown here is derived from an EMBL/GenBank/DDBJ whole genome shotgun (WGS) entry which is preliminary data.</text>
</comment>
<feature type="transmembrane region" description="Helical" evidence="9">
    <location>
        <begin position="362"/>
        <end position="384"/>
    </location>
</feature>
<dbReference type="Gene3D" id="1.10.357.20">
    <property type="entry name" value="SLC41 divalent cation transporters, integral membrane domain"/>
    <property type="match status" value="1"/>
</dbReference>
<feature type="domain" description="CBS" evidence="10">
    <location>
        <begin position="206"/>
        <end position="264"/>
    </location>
</feature>
<keyword evidence="3 9" id="KW-0813">Transport</keyword>
<keyword evidence="12" id="KW-1185">Reference proteome</keyword>
<organism evidence="11 12">
    <name type="scientific">Texcoconibacillus texcoconensis</name>
    <dbReference type="NCBI Taxonomy" id="1095777"/>
    <lineage>
        <taxon>Bacteria</taxon>
        <taxon>Bacillati</taxon>
        <taxon>Bacillota</taxon>
        <taxon>Bacilli</taxon>
        <taxon>Bacillales</taxon>
        <taxon>Bacillaceae</taxon>
        <taxon>Texcoconibacillus</taxon>
    </lineage>
</organism>
<keyword evidence="7 9" id="KW-0472">Membrane</keyword>
<dbReference type="InterPro" id="IPR000644">
    <property type="entry name" value="CBS_dom"/>
</dbReference>
<feature type="transmembrane region" description="Helical" evidence="9">
    <location>
        <begin position="437"/>
        <end position="454"/>
    </location>
</feature>
<dbReference type="InterPro" id="IPR006668">
    <property type="entry name" value="Mg_transptr_MgtE_intracell_dom"/>
</dbReference>
<evidence type="ECO:0000256" key="9">
    <source>
        <dbReference type="RuleBase" id="RU362011"/>
    </source>
</evidence>
<dbReference type="RefSeq" id="WP_184664687.1">
    <property type="nucleotide sequence ID" value="NZ_JACHHB010000011.1"/>
</dbReference>
<dbReference type="PANTHER" id="PTHR43773:SF1">
    <property type="entry name" value="MAGNESIUM TRANSPORTER MGTE"/>
    <property type="match status" value="1"/>
</dbReference>
<keyword evidence="4 9" id="KW-0812">Transmembrane</keyword>
<dbReference type="Pfam" id="PF01769">
    <property type="entry name" value="MgtE"/>
    <property type="match status" value="1"/>
</dbReference>
<dbReference type="Pfam" id="PF03448">
    <property type="entry name" value="MgtE_N"/>
    <property type="match status" value="1"/>
</dbReference>
<dbReference type="Gene3D" id="3.10.580.10">
    <property type="entry name" value="CBS-domain"/>
    <property type="match status" value="1"/>
</dbReference>
<evidence type="ECO:0000256" key="4">
    <source>
        <dbReference type="ARBA" id="ARBA00022692"/>
    </source>
</evidence>
<dbReference type="EMBL" id="JACHHB010000011">
    <property type="protein sequence ID" value="MBB5174258.1"/>
    <property type="molecule type" value="Genomic_DNA"/>
</dbReference>
<dbReference type="SUPFAM" id="SSF54631">
    <property type="entry name" value="CBS-domain pair"/>
    <property type="match status" value="1"/>
</dbReference>
<dbReference type="Proteomes" id="UP000551878">
    <property type="component" value="Unassembled WGS sequence"/>
</dbReference>
<comment type="subunit">
    <text evidence="9">Homodimer.</text>
</comment>
<comment type="function">
    <text evidence="9">Acts as a magnesium transporter.</text>
</comment>
<keyword evidence="9" id="KW-0479">Metal-binding</keyword>
<comment type="subcellular location">
    <subcellularLocation>
        <location evidence="9">Cell membrane</location>
        <topology evidence="9">Multi-pass membrane protein</topology>
    </subcellularLocation>
    <subcellularLocation>
        <location evidence="1">Membrane</location>
        <topology evidence="1">Multi-pass membrane protein</topology>
    </subcellularLocation>
</comment>
<evidence type="ECO:0000256" key="8">
    <source>
        <dbReference type="PROSITE-ProRule" id="PRU00703"/>
    </source>
</evidence>
<protein>
    <recommendedName>
        <fullName evidence="9">Magnesium transporter MgtE</fullName>
    </recommendedName>
</protein>
<keyword evidence="9" id="KW-1003">Cell membrane</keyword>
<dbReference type="SMART" id="SM00924">
    <property type="entry name" value="MgtE_N"/>
    <property type="match status" value="1"/>
</dbReference>
<dbReference type="GO" id="GO:0046872">
    <property type="term" value="F:metal ion binding"/>
    <property type="evidence" value="ECO:0007669"/>
    <property type="project" value="UniProtKB-KW"/>
</dbReference>
<evidence type="ECO:0000256" key="2">
    <source>
        <dbReference type="ARBA" id="ARBA00009749"/>
    </source>
</evidence>
<comment type="similarity">
    <text evidence="2 9">Belongs to the SLC41A transporter family.</text>
</comment>
<dbReference type="InterPro" id="IPR046342">
    <property type="entry name" value="CBS_dom_sf"/>
</dbReference>
<dbReference type="InterPro" id="IPR006669">
    <property type="entry name" value="MgtE_transporter"/>
</dbReference>
<dbReference type="NCBIfam" id="TIGR00400">
    <property type="entry name" value="mgtE"/>
    <property type="match status" value="1"/>
</dbReference>
<dbReference type="SUPFAM" id="SSF158791">
    <property type="entry name" value="MgtE N-terminal domain-like"/>
    <property type="match status" value="1"/>
</dbReference>
<evidence type="ECO:0000256" key="1">
    <source>
        <dbReference type="ARBA" id="ARBA00004141"/>
    </source>
</evidence>
<dbReference type="Gene3D" id="1.25.60.10">
    <property type="entry name" value="MgtE N-terminal domain-like"/>
    <property type="match status" value="1"/>
</dbReference>
<dbReference type="PROSITE" id="PS51371">
    <property type="entry name" value="CBS"/>
    <property type="match status" value="2"/>
</dbReference>
<dbReference type="SMART" id="SM00116">
    <property type="entry name" value="CBS"/>
    <property type="match status" value="2"/>
</dbReference>
<feature type="transmembrane region" description="Helical" evidence="9">
    <location>
        <begin position="390"/>
        <end position="416"/>
    </location>
</feature>
<proteinExistence type="inferred from homology"/>
<keyword evidence="6 9" id="KW-1133">Transmembrane helix</keyword>
<dbReference type="InterPro" id="IPR038076">
    <property type="entry name" value="MgtE_N_sf"/>
</dbReference>
<keyword evidence="8" id="KW-0129">CBS domain</keyword>
<dbReference type="GO" id="GO:0015095">
    <property type="term" value="F:magnesium ion transmembrane transporter activity"/>
    <property type="evidence" value="ECO:0007669"/>
    <property type="project" value="UniProtKB-UniRule"/>
</dbReference>
<evidence type="ECO:0000313" key="11">
    <source>
        <dbReference type="EMBL" id="MBB5174258.1"/>
    </source>
</evidence>
<sequence>MVKLTEQNREQYEKSILDALNAEEINAFRDLFLELHPMDQIDIFNDLNKDQRQKVYAFLSPKEFSDIFEDLEVGDQKKIIQELEQQYTTDVITHMYADDIADFLGEMKDENAEEILKGLDQDDAEDIKELLSYEEGTSGAIMTKEFISVRSENLVKDVIDQLRQEGPDAETIYYLYVTNAKHELVGVVSLRDLIIANPEKQVEDVMSTRVVSVATEEDQEDVANLMKKYDFLAVPVVTAKNKLVGIITVDDILDVMEEEATEDLGEIAAARGATDVNVSPIKAASRRAPWIVLLMFFGMITANVIGQFEDTLEQIVLLAAFIPLIMDSAGNTGTQSLAVAVRGLALGTLEKKGVGKMILREFSTGIMLGLLCAVVLMIIVPIFYDPNVWLAFTVGISIFFSLSIATVIGTIVPLVINKLKLDPAIASGPFITTVNDILGLMVYFSIATAMMDLLL</sequence>
<evidence type="ECO:0000256" key="6">
    <source>
        <dbReference type="ARBA" id="ARBA00022989"/>
    </source>
</evidence>
<gene>
    <name evidence="11" type="ORF">HNQ41_002452</name>
</gene>
<dbReference type="SUPFAM" id="SSF161093">
    <property type="entry name" value="MgtE membrane domain-like"/>
    <property type="match status" value="1"/>
</dbReference>
<name>A0A840QSG4_9BACI</name>
<dbReference type="CDD" id="cd04606">
    <property type="entry name" value="CBS_pair_Mg_transporter"/>
    <property type="match status" value="1"/>
</dbReference>
<dbReference type="GO" id="GO:0005886">
    <property type="term" value="C:plasma membrane"/>
    <property type="evidence" value="ECO:0007669"/>
    <property type="project" value="UniProtKB-SubCell"/>
</dbReference>
<dbReference type="PANTHER" id="PTHR43773">
    <property type="entry name" value="MAGNESIUM TRANSPORTER MGTE"/>
    <property type="match status" value="1"/>
</dbReference>
<dbReference type="Pfam" id="PF00571">
    <property type="entry name" value="CBS"/>
    <property type="match status" value="2"/>
</dbReference>
<keyword evidence="5 9" id="KW-0460">Magnesium</keyword>
<evidence type="ECO:0000256" key="5">
    <source>
        <dbReference type="ARBA" id="ARBA00022842"/>
    </source>
</evidence>
<evidence type="ECO:0000256" key="3">
    <source>
        <dbReference type="ARBA" id="ARBA00022448"/>
    </source>
</evidence>
<evidence type="ECO:0000256" key="7">
    <source>
        <dbReference type="ARBA" id="ARBA00023136"/>
    </source>
</evidence>